<dbReference type="Pfam" id="PF07973">
    <property type="entry name" value="tRNA_SAD"/>
    <property type="match status" value="1"/>
</dbReference>
<gene>
    <name evidence="16" type="ORF">CVIRNUC_003838</name>
</gene>
<name>A0AAV1I042_9CHLO</name>
<dbReference type="SMART" id="SM00863">
    <property type="entry name" value="tRNA_SAD"/>
    <property type="match status" value="1"/>
</dbReference>
<proteinExistence type="inferred from homology"/>
<dbReference type="InterPro" id="IPR003156">
    <property type="entry name" value="DHHA1_dom"/>
</dbReference>
<sequence>MAQTGKLEWPANRVRSTFIEFFESKGHTAVPSSSVVPHNDPTLLFANAGMNQFKPIFLGTMDPNSDFAKLRRACDSQKCIRAGGKHNDLDDVGKDVYHHTFFEMLGNWSFGDYFKREAIAWAWELLTAVYGLNPERLYATYFGGDESQGLPPDEEAKSMWLELLPASRVLPFGCQDNFWEMGDVGPCGPCSEIHYDRIGGRDAAHLVNMDDPNVLEIWNIVFIQFNREDDASLKPLPARHVDTGMGMERVTSILQDKVSNYATDVFTPIFAEIQAVSGAPTYTDRVGKDDVDGRDMAYRVVADHIRTLCFAIADGARPGNDGRNYVLRRILRRAVRYGQDVLKAREQFFVQLVDSVVENFGHFYPELVAKRALITEIIRDEEISFGRTLQKGLERFNKAKGAAQGSLFSGRDAFELYDTFGFPPDLTQLMAEENGMSVDMEGFEACMAEQRERSRAAGKIGTGPSLKFEAEATSHLQRSRVPITNDSPKYQPRSIQTKVRAILTPSGFVESTDVERSGPIGMILEQTPFYAESGGQVADTGELTSSSASFTITDTRVAAGYVLHVGSMSRGSLKAGEVVSAEVDYVRRQRIVPNHTFTHVLNFALREVLGDHVDQKGSIVQPDRMRFDFSHSGPIDGPTLGRIENICNEQLARKLRIYAKDCALSEARQINGLRAVFGEQYPDPVRVVSIGKPVEDLLSDPEEPSNRQFSIEFCGGTHLEHTGEARAFALLSEEGIAKGIRRVIAVTASEAEEAVSKAEGLTKAMDAAEKLQGAQLDAEIAGLRQSIDKAALPAAAKAALRNRLAALQKRVLEDQKAAAAANKAQATAAAVEAADSSAAAGQKHVVLQLEVGLDTKAILEAWTAIQKKHPELPVFIVTFDTGKGKALAWAGVPSSLCKQLSAGEWVKGPLAALGGKGGGKPTNAQGQGPNIDQIPEALKAAEAFAQSKLS</sequence>
<comment type="subcellular location">
    <subcellularLocation>
        <location evidence="13">Mitochondrion</location>
    </subcellularLocation>
    <subcellularLocation>
        <location evidence="13">Cytoplasm</location>
    </subcellularLocation>
</comment>
<evidence type="ECO:0000256" key="8">
    <source>
        <dbReference type="ARBA" id="ARBA00022840"/>
    </source>
</evidence>
<accession>A0AAV1I042</accession>
<feature type="binding site" evidence="13">
    <location>
        <position position="599"/>
    </location>
    <ligand>
        <name>Zn(2+)</name>
        <dbReference type="ChEBI" id="CHEBI:29105"/>
    </ligand>
</feature>
<dbReference type="AlphaFoldDB" id="A0AAV1I042"/>
<evidence type="ECO:0000313" key="16">
    <source>
        <dbReference type="EMBL" id="CAK0771155.1"/>
    </source>
</evidence>
<reference evidence="16 17" key="1">
    <citation type="submission" date="2023-10" db="EMBL/GenBank/DDBJ databases">
        <authorList>
            <person name="Maclean D."/>
            <person name="Macfadyen A."/>
        </authorList>
    </citation>
    <scope>NUCLEOTIDE SEQUENCE [LARGE SCALE GENOMIC DNA]</scope>
</reference>
<evidence type="ECO:0000256" key="6">
    <source>
        <dbReference type="ARBA" id="ARBA00022741"/>
    </source>
</evidence>
<dbReference type="InterPro" id="IPR018164">
    <property type="entry name" value="Ala-tRNA-synth_IIc_N"/>
</dbReference>
<evidence type="ECO:0000256" key="9">
    <source>
        <dbReference type="ARBA" id="ARBA00022884"/>
    </source>
</evidence>
<comment type="function">
    <text evidence="13">Catalyzes the attachment of alanine to tRNA(Ala) in a two-step reaction: alanine is first activated by ATP to form Ala-AMP and then transferred to the acceptor end of tRNA(Ala). Also edits incorrectly charged tRNA(Ala) via its editing domain.</text>
</comment>
<dbReference type="Gene3D" id="3.30.930.10">
    <property type="entry name" value="Bira Bifunctional Protein, Domain 2"/>
    <property type="match status" value="1"/>
</dbReference>
<dbReference type="InterPro" id="IPR050058">
    <property type="entry name" value="Ala-tRNA_ligase"/>
</dbReference>
<keyword evidence="7 13" id="KW-0862">Zinc</keyword>
<dbReference type="InterPro" id="IPR002318">
    <property type="entry name" value="Ala-tRNA-lgiase_IIc"/>
</dbReference>
<evidence type="ECO:0000256" key="10">
    <source>
        <dbReference type="ARBA" id="ARBA00022917"/>
    </source>
</evidence>
<keyword evidence="4 13" id="KW-0436">Ligase</keyword>
<dbReference type="Gene3D" id="3.30.980.10">
    <property type="entry name" value="Threonyl-trna Synthetase, Chain A, domain 2"/>
    <property type="match status" value="1"/>
</dbReference>
<evidence type="ECO:0000256" key="13">
    <source>
        <dbReference type="HAMAP-Rule" id="MF_03133"/>
    </source>
</evidence>
<evidence type="ECO:0000256" key="2">
    <source>
        <dbReference type="ARBA" id="ARBA00022490"/>
    </source>
</evidence>
<comment type="cofactor">
    <cofactor evidence="13">
        <name>Zn(2+)</name>
        <dbReference type="ChEBI" id="CHEBI:29105"/>
    </cofactor>
    <text evidence="13">Binds 1 zinc ion per subunit.</text>
</comment>
<comment type="caution">
    <text evidence="16">The sequence shown here is derived from an EMBL/GenBank/DDBJ whole genome shotgun (WGS) entry which is preliminary data.</text>
</comment>
<dbReference type="Pfam" id="PF01411">
    <property type="entry name" value="tRNA-synt_2c"/>
    <property type="match status" value="1"/>
</dbReference>
<dbReference type="GO" id="GO:0002161">
    <property type="term" value="F:aminoacyl-tRNA deacylase activity"/>
    <property type="evidence" value="ECO:0007669"/>
    <property type="project" value="TreeGrafter"/>
</dbReference>
<keyword evidence="9 13" id="KW-0694">RNA-binding</keyword>
<dbReference type="EC" id="6.1.1.7" evidence="13"/>
<dbReference type="GO" id="GO:0005739">
    <property type="term" value="C:mitochondrion"/>
    <property type="evidence" value="ECO:0007669"/>
    <property type="project" value="UniProtKB-SubCell"/>
</dbReference>
<dbReference type="GO" id="GO:0009507">
    <property type="term" value="C:chloroplast"/>
    <property type="evidence" value="ECO:0007669"/>
    <property type="project" value="TreeGrafter"/>
</dbReference>
<dbReference type="Gene3D" id="2.40.30.130">
    <property type="match status" value="1"/>
</dbReference>
<comment type="domain">
    <text evidence="13">Consists of three domains; the N-terminal catalytic domain, the editing domain and the C-terminal C-Ala domain. The editing domain removes incorrectly charged amino acids, while the C-Ala domain, along with tRNA(Ala), serves as a bridge to cooperatively bring together the editing and aminoacylation centers thus stimulating deacylation of misacylated tRNAs.</text>
</comment>
<dbReference type="Pfam" id="PF26023">
    <property type="entry name" value="ALA1"/>
    <property type="match status" value="1"/>
</dbReference>
<keyword evidence="2 13" id="KW-0963">Cytoplasm</keyword>
<evidence type="ECO:0000256" key="4">
    <source>
        <dbReference type="ARBA" id="ARBA00022598"/>
    </source>
</evidence>
<dbReference type="GO" id="GO:0070143">
    <property type="term" value="P:mitochondrial alanyl-tRNA aminoacylation"/>
    <property type="evidence" value="ECO:0007669"/>
    <property type="project" value="UniProtKB-UniRule"/>
</dbReference>
<evidence type="ECO:0000256" key="11">
    <source>
        <dbReference type="ARBA" id="ARBA00023146"/>
    </source>
</evidence>
<dbReference type="InterPro" id="IPR012947">
    <property type="entry name" value="tRNA_SAD"/>
</dbReference>
<dbReference type="InterPro" id="IPR018163">
    <property type="entry name" value="Thr/Ala-tRNA-synth_IIc_edit"/>
</dbReference>
<keyword evidence="10 13" id="KW-0648">Protein biosynthesis</keyword>
<keyword evidence="3 13" id="KW-0820">tRNA-binding</keyword>
<feature type="region of interest" description="Disordered" evidence="14">
    <location>
        <begin position="913"/>
        <end position="932"/>
    </location>
</feature>
<dbReference type="FunFam" id="3.30.930.10:FF:000011">
    <property type="entry name" value="Alanine--tRNA ligase, cytoplasmic"/>
    <property type="match status" value="1"/>
</dbReference>
<feature type="domain" description="Alanyl-transfer RNA synthetases family profile" evidence="15">
    <location>
        <begin position="9"/>
        <end position="757"/>
    </location>
</feature>
<dbReference type="SUPFAM" id="SSF55186">
    <property type="entry name" value="ThrRS/AlaRS common domain"/>
    <property type="match status" value="1"/>
</dbReference>
<dbReference type="HAMAP" id="MF_00036_B">
    <property type="entry name" value="Ala_tRNA_synth_B"/>
    <property type="match status" value="1"/>
</dbReference>
<dbReference type="Pfam" id="PF02272">
    <property type="entry name" value="DHHA1"/>
    <property type="match status" value="1"/>
</dbReference>
<dbReference type="InterPro" id="IPR023033">
    <property type="entry name" value="Ala_tRNA_ligase_euk/bac"/>
</dbReference>
<dbReference type="GO" id="GO:0008270">
    <property type="term" value="F:zinc ion binding"/>
    <property type="evidence" value="ECO:0007669"/>
    <property type="project" value="UniProtKB-UniRule"/>
</dbReference>
<dbReference type="PANTHER" id="PTHR11777:SF9">
    <property type="entry name" value="ALANINE--TRNA LIGASE, CYTOPLASMIC"/>
    <property type="match status" value="1"/>
</dbReference>
<keyword evidence="6 13" id="KW-0547">Nucleotide-binding</keyword>
<dbReference type="Gene3D" id="3.10.310.40">
    <property type="match status" value="1"/>
</dbReference>
<evidence type="ECO:0000256" key="3">
    <source>
        <dbReference type="ARBA" id="ARBA00022555"/>
    </source>
</evidence>
<comment type="catalytic activity">
    <reaction evidence="12 13">
        <text>tRNA(Ala) + L-alanine + ATP = L-alanyl-tRNA(Ala) + AMP + diphosphate</text>
        <dbReference type="Rhea" id="RHEA:12540"/>
        <dbReference type="Rhea" id="RHEA-COMP:9657"/>
        <dbReference type="Rhea" id="RHEA-COMP:9923"/>
        <dbReference type="ChEBI" id="CHEBI:30616"/>
        <dbReference type="ChEBI" id="CHEBI:33019"/>
        <dbReference type="ChEBI" id="CHEBI:57972"/>
        <dbReference type="ChEBI" id="CHEBI:78442"/>
        <dbReference type="ChEBI" id="CHEBI:78497"/>
        <dbReference type="ChEBI" id="CHEBI:456215"/>
        <dbReference type="EC" id="6.1.1.7"/>
    </reaction>
</comment>
<dbReference type="SUPFAM" id="SSF101353">
    <property type="entry name" value="Putative anticodon-binding domain of alanyl-tRNA synthetase (AlaRS)"/>
    <property type="match status" value="1"/>
</dbReference>
<keyword evidence="17" id="KW-1185">Reference proteome</keyword>
<feature type="binding site" evidence="13">
    <location>
        <position position="714"/>
    </location>
    <ligand>
        <name>Zn(2+)</name>
        <dbReference type="ChEBI" id="CHEBI:29105"/>
    </ligand>
</feature>
<evidence type="ECO:0000256" key="12">
    <source>
        <dbReference type="ARBA" id="ARBA00048300"/>
    </source>
</evidence>
<dbReference type="PROSITE" id="PS50860">
    <property type="entry name" value="AA_TRNA_LIGASE_II_ALA"/>
    <property type="match status" value="1"/>
</dbReference>
<comment type="similarity">
    <text evidence="1">Belongs to the class-II aminoacyl-tRNA synthetase family. Alax-L subfamily.</text>
</comment>
<organism evidence="16 17">
    <name type="scientific">Coccomyxa viridis</name>
    <dbReference type="NCBI Taxonomy" id="1274662"/>
    <lineage>
        <taxon>Eukaryota</taxon>
        <taxon>Viridiplantae</taxon>
        <taxon>Chlorophyta</taxon>
        <taxon>core chlorophytes</taxon>
        <taxon>Trebouxiophyceae</taxon>
        <taxon>Trebouxiophyceae incertae sedis</taxon>
        <taxon>Coccomyxaceae</taxon>
        <taxon>Coccomyxa</taxon>
    </lineage>
</organism>
<keyword evidence="13" id="KW-0496">Mitochondrion</keyword>
<dbReference type="GO" id="GO:0004813">
    <property type="term" value="F:alanine-tRNA ligase activity"/>
    <property type="evidence" value="ECO:0007669"/>
    <property type="project" value="UniProtKB-UniRule"/>
</dbReference>
<feature type="binding site" evidence="13">
    <location>
        <position position="595"/>
    </location>
    <ligand>
        <name>Zn(2+)</name>
        <dbReference type="ChEBI" id="CHEBI:29105"/>
    </ligand>
</feature>
<evidence type="ECO:0000256" key="5">
    <source>
        <dbReference type="ARBA" id="ARBA00022723"/>
    </source>
</evidence>
<dbReference type="SUPFAM" id="SSF50447">
    <property type="entry name" value="Translation proteins"/>
    <property type="match status" value="1"/>
</dbReference>
<comment type="subunit">
    <text evidence="13">Monomer.</text>
</comment>
<evidence type="ECO:0000256" key="14">
    <source>
        <dbReference type="SAM" id="MobiDB-lite"/>
    </source>
</evidence>
<dbReference type="GO" id="GO:0005524">
    <property type="term" value="F:ATP binding"/>
    <property type="evidence" value="ECO:0007669"/>
    <property type="project" value="UniProtKB-UniRule"/>
</dbReference>
<dbReference type="FunFam" id="3.30.980.10:FF:000004">
    <property type="entry name" value="Alanine--tRNA ligase, cytoplasmic"/>
    <property type="match status" value="1"/>
</dbReference>
<dbReference type="GO" id="GO:0000049">
    <property type="term" value="F:tRNA binding"/>
    <property type="evidence" value="ECO:0007669"/>
    <property type="project" value="UniProtKB-KW"/>
</dbReference>
<keyword evidence="11 13" id="KW-0030">Aminoacyl-tRNA synthetase</keyword>
<dbReference type="InterPro" id="IPR045864">
    <property type="entry name" value="aa-tRNA-synth_II/BPL/LPL"/>
</dbReference>
<dbReference type="InterPro" id="IPR018162">
    <property type="entry name" value="Ala-tRNA-ligase_IIc_anticod-bd"/>
</dbReference>
<evidence type="ECO:0000256" key="1">
    <source>
        <dbReference type="ARBA" id="ARBA00008429"/>
    </source>
</evidence>
<dbReference type="Proteomes" id="UP001314263">
    <property type="component" value="Unassembled WGS sequence"/>
</dbReference>
<dbReference type="InterPro" id="IPR018165">
    <property type="entry name" value="Ala-tRNA-synth_IIc_core"/>
</dbReference>
<evidence type="ECO:0000313" key="17">
    <source>
        <dbReference type="Proteomes" id="UP001314263"/>
    </source>
</evidence>
<dbReference type="PRINTS" id="PR00980">
    <property type="entry name" value="TRNASYNTHALA"/>
</dbReference>
<dbReference type="InterPro" id="IPR009000">
    <property type="entry name" value="Transl_B-barrel_sf"/>
</dbReference>
<dbReference type="NCBIfam" id="TIGR00344">
    <property type="entry name" value="alaS"/>
    <property type="match status" value="1"/>
</dbReference>
<dbReference type="CDD" id="cd00673">
    <property type="entry name" value="AlaRS_core"/>
    <property type="match status" value="1"/>
</dbReference>
<protein>
    <recommendedName>
        <fullName evidence="13">Alanine--tRNA ligase</fullName>
        <ecNumber evidence="13">6.1.1.7</ecNumber>
    </recommendedName>
    <alternativeName>
        <fullName evidence="13">Alanyl-tRNA synthetase</fullName>
        <shortName evidence="13">AlaRS</shortName>
    </alternativeName>
</protein>
<dbReference type="PANTHER" id="PTHR11777">
    <property type="entry name" value="ALANYL-TRNA SYNTHETASE"/>
    <property type="match status" value="1"/>
</dbReference>
<dbReference type="SUPFAM" id="SSF55681">
    <property type="entry name" value="Class II aaRS and biotin synthetases"/>
    <property type="match status" value="1"/>
</dbReference>
<evidence type="ECO:0000256" key="7">
    <source>
        <dbReference type="ARBA" id="ARBA00022833"/>
    </source>
</evidence>
<keyword evidence="8 13" id="KW-0067">ATP-binding</keyword>
<feature type="binding site" evidence="13">
    <location>
        <position position="718"/>
    </location>
    <ligand>
        <name>Zn(2+)</name>
        <dbReference type="ChEBI" id="CHEBI:29105"/>
    </ligand>
</feature>
<keyword evidence="5 13" id="KW-0479">Metal-binding</keyword>
<dbReference type="FunFam" id="3.10.310.40:FF:000002">
    <property type="entry name" value="alanine--tRNA ligase, cytoplasmic"/>
    <property type="match status" value="1"/>
</dbReference>
<dbReference type="InterPro" id="IPR059090">
    <property type="entry name" value="ALA1_helical"/>
</dbReference>
<dbReference type="EMBL" id="CAUYUE010000004">
    <property type="protein sequence ID" value="CAK0771155.1"/>
    <property type="molecule type" value="Genomic_DNA"/>
</dbReference>
<evidence type="ECO:0000259" key="15">
    <source>
        <dbReference type="PROSITE" id="PS50860"/>
    </source>
</evidence>